<gene>
    <name evidence="1" type="ORF">Afil01_52030</name>
</gene>
<organism evidence="1 2">
    <name type="scientific">Actinorhabdospora filicis</name>
    <dbReference type="NCBI Taxonomy" id="1785913"/>
    <lineage>
        <taxon>Bacteria</taxon>
        <taxon>Bacillati</taxon>
        <taxon>Actinomycetota</taxon>
        <taxon>Actinomycetes</taxon>
        <taxon>Micromonosporales</taxon>
        <taxon>Micromonosporaceae</taxon>
        <taxon>Actinorhabdospora</taxon>
    </lineage>
</organism>
<dbReference type="AlphaFoldDB" id="A0A9W6STD2"/>
<comment type="caution">
    <text evidence="1">The sequence shown here is derived from an EMBL/GenBank/DDBJ whole genome shotgun (WGS) entry which is preliminary data.</text>
</comment>
<evidence type="ECO:0000313" key="1">
    <source>
        <dbReference type="EMBL" id="GLZ80396.1"/>
    </source>
</evidence>
<protein>
    <submittedName>
        <fullName evidence="1">Uncharacterized protein</fullName>
    </submittedName>
</protein>
<proteinExistence type="predicted"/>
<name>A0A9W6STD2_9ACTN</name>
<dbReference type="EMBL" id="BSTX01000004">
    <property type="protein sequence ID" value="GLZ80396.1"/>
    <property type="molecule type" value="Genomic_DNA"/>
</dbReference>
<keyword evidence="2" id="KW-1185">Reference proteome</keyword>
<accession>A0A9W6STD2</accession>
<dbReference type="RefSeq" id="WP_285665564.1">
    <property type="nucleotide sequence ID" value="NZ_BSTX01000004.1"/>
</dbReference>
<reference evidence="1" key="1">
    <citation type="submission" date="2023-03" db="EMBL/GenBank/DDBJ databases">
        <title>Actinorhabdospora filicis NBRC 111898.</title>
        <authorList>
            <person name="Ichikawa N."/>
            <person name="Sato H."/>
            <person name="Tonouchi N."/>
        </authorList>
    </citation>
    <scope>NUCLEOTIDE SEQUENCE</scope>
    <source>
        <strain evidence="1">NBRC 111898</strain>
    </source>
</reference>
<dbReference type="Proteomes" id="UP001165079">
    <property type="component" value="Unassembled WGS sequence"/>
</dbReference>
<sequence length="102" mass="10316">MGLAQDLAAGLTAAREAMRDVRGQSLAAAERLAEARDRLAALTDGTARQEPLRALAALEQAGEHLRQGAAAVGRCDEAVGGYVAGALGFHAGRPPTSPASAP</sequence>
<evidence type="ECO:0000313" key="2">
    <source>
        <dbReference type="Proteomes" id="UP001165079"/>
    </source>
</evidence>